<dbReference type="GO" id="GO:0005886">
    <property type="term" value="C:plasma membrane"/>
    <property type="evidence" value="ECO:0007669"/>
    <property type="project" value="TreeGrafter"/>
</dbReference>
<dbReference type="FunFam" id="2.10.25.10:FF:000362">
    <property type="entry name" value="Pro-epidermal growth factor"/>
    <property type="match status" value="1"/>
</dbReference>
<gene>
    <name evidence="21 22" type="primary">EGF</name>
</gene>
<dbReference type="GO" id="GO:0042813">
    <property type="term" value="F:Wnt receptor activity"/>
    <property type="evidence" value="ECO:0007669"/>
    <property type="project" value="TreeGrafter"/>
</dbReference>
<dbReference type="Pfam" id="PF14670">
    <property type="entry name" value="FXa_inhibition"/>
    <property type="match status" value="1"/>
</dbReference>
<keyword evidence="12 18" id="KW-0472">Membrane</keyword>
<evidence type="ECO:0000256" key="6">
    <source>
        <dbReference type="ARBA" id="ARBA00022536"/>
    </source>
</evidence>
<evidence type="ECO:0000313" key="21">
    <source>
        <dbReference type="RefSeq" id="XP_020857029.1"/>
    </source>
</evidence>
<keyword evidence="10 18" id="KW-1133">Transmembrane helix</keyword>
<feature type="repeat" description="LDL-receptor class B" evidence="16">
    <location>
        <begin position="571"/>
        <end position="613"/>
    </location>
</feature>
<feature type="domain" description="EGF-like" evidence="19">
    <location>
        <begin position="838"/>
        <end position="876"/>
    </location>
</feature>
<dbReference type="Pfam" id="PF00058">
    <property type="entry name" value="Ldl_recept_b"/>
    <property type="match status" value="4"/>
</dbReference>
<keyword evidence="13 15" id="KW-1015">Disulfide bond</keyword>
<protein>
    <recommendedName>
        <fullName evidence="3">Pro-epidermal growth factor</fullName>
    </recommendedName>
</protein>
<dbReference type="InterPro" id="IPR049883">
    <property type="entry name" value="NOTCH1_EGF-like"/>
</dbReference>
<dbReference type="FunFam" id="2.120.10.30:FF:000028">
    <property type="entry name" value="Pro-epidermal growth factor"/>
    <property type="match status" value="1"/>
</dbReference>
<dbReference type="GO" id="GO:0010604">
    <property type="term" value="P:positive regulation of macromolecule metabolic process"/>
    <property type="evidence" value="ECO:0007669"/>
    <property type="project" value="UniProtKB-ARBA"/>
</dbReference>
<feature type="repeat" description="LDL-receptor class B" evidence="16">
    <location>
        <begin position="658"/>
        <end position="700"/>
    </location>
</feature>
<dbReference type="CTD" id="1950"/>
<dbReference type="CDD" id="cd00054">
    <property type="entry name" value="EGF_CA"/>
    <property type="match status" value="2"/>
</dbReference>
<dbReference type="InterPro" id="IPR050778">
    <property type="entry name" value="Cueball_EGF_LRP_Nidogen"/>
</dbReference>
<name>A0A6P5LF99_PHACI</name>
<evidence type="ECO:0000256" key="17">
    <source>
        <dbReference type="SAM" id="MobiDB-lite"/>
    </source>
</evidence>
<dbReference type="InterPro" id="IPR018097">
    <property type="entry name" value="EGF_Ca-bd_CS"/>
</dbReference>
<dbReference type="PROSITE" id="PS50026">
    <property type="entry name" value="EGF_3"/>
    <property type="match status" value="4"/>
</dbReference>
<evidence type="ECO:0000256" key="10">
    <source>
        <dbReference type="ARBA" id="ARBA00022989"/>
    </source>
</evidence>
<feature type="disulfide bond" evidence="15">
    <location>
        <begin position="1006"/>
        <end position="1015"/>
    </location>
</feature>
<evidence type="ECO:0000256" key="9">
    <source>
        <dbReference type="ARBA" id="ARBA00022737"/>
    </source>
</evidence>
<feature type="domain" description="EGF-like" evidence="19">
    <location>
        <begin position="919"/>
        <end position="959"/>
    </location>
</feature>
<feature type="region of interest" description="Disordered" evidence="17">
    <location>
        <begin position="1149"/>
        <end position="1192"/>
    </location>
</feature>
<dbReference type="Gene3D" id="2.10.25.10">
    <property type="entry name" value="Laminin"/>
    <property type="match status" value="7"/>
</dbReference>
<dbReference type="Pfam" id="PF00008">
    <property type="entry name" value="EGF"/>
    <property type="match status" value="2"/>
</dbReference>
<evidence type="ECO:0000256" key="16">
    <source>
        <dbReference type="PROSITE-ProRule" id="PRU00461"/>
    </source>
</evidence>
<evidence type="ECO:0000256" key="1">
    <source>
        <dbReference type="ARBA" id="ARBA00004479"/>
    </source>
</evidence>
<evidence type="ECO:0000256" key="13">
    <source>
        <dbReference type="ARBA" id="ARBA00023157"/>
    </source>
</evidence>
<dbReference type="SUPFAM" id="SSF57184">
    <property type="entry name" value="Growth factor receptor domain"/>
    <property type="match status" value="1"/>
</dbReference>
<proteinExistence type="predicted"/>
<dbReference type="FunFam" id="2.10.25.10:FF:000219">
    <property type="entry name" value="Pro-epidermal growth factor"/>
    <property type="match status" value="1"/>
</dbReference>
<dbReference type="SMART" id="SM00135">
    <property type="entry name" value="LY"/>
    <property type="match status" value="9"/>
</dbReference>
<keyword evidence="8" id="KW-0732">Signal</keyword>
<dbReference type="AlphaFoldDB" id="A0A6P5LF99"/>
<dbReference type="PROSITE" id="PS01186">
    <property type="entry name" value="EGF_2"/>
    <property type="match status" value="4"/>
</dbReference>
<evidence type="ECO:0000256" key="18">
    <source>
        <dbReference type="SAM" id="Phobius"/>
    </source>
</evidence>
<feature type="transmembrane region" description="Helical" evidence="18">
    <location>
        <begin position="1036"/>
        <end position="1059"/>
    </location>
</feature>
<comment type="caution">
    <text evidence="15">Lacks conserved residue(s) required for the propagation of feature annotation.</text>
</comment>
<keyword evidence="6 15" id="KW-0245">EGF-like domain</keyword>
<dbReference type="Pfam" id="PF12662">
    <property type="entry name" value="cEGF"/>
    <property type="match status" value="2"/>
</dbReference>
<evidence type="ECO:0000313" key="20">
    <source>
        <dbReference type="Proteomes" id="UP000515140"/>
    </source>
</evidence>
<feature type="repeat" description="LDL-receptor class B" evidence="16">
    <location>
        <begin position="614"/>
        <end position="657"/>
    </location>
</feature>
<dbReference type="SMART" id="SM00179">
    <property type="entry name" value="EGF_CA"/>
    <property type="match status" value="8"/>
</dbReference>
<keyword evidence="5" id="KW-0272">Extracellular matrix</keyword>
<dbReference type="InterPro" id="IPR026823">
    <property type="entry name" value="cEGF"/>
</dbReference>
<dbReference type="Proteomes" id="UP000515140">
    <property type="component" value="Unplaced"/>
</dbReference>
<evidence type="ECO:0000256" key="4">
    <source>
        <dbReference type="ARBA" id="ARBA00022525"/>
    </source>
</evidence>
<dbReference type="GO" id="GO:0005509">
    <property type="term" value="F:calcium ion binding"/>
    <property type="evidence" value="ECO:0007669"/>
    <property type="project" value="InterPro"/>
</dbReference>
<dbReference type="PROSITE" id="PS00022">
    <property type="entry name" value="EGF_1"/>
    <property type="match status" value="1"/>
</dbReference>
<dbReference type="PANTHER" id="PTHR46513">
    <property type="entry name" value="VITELLOGENIN RECEPTOR-LIKE PROTEIN-RELATED-RELATED"/>
    <property type="match status" value="1"/>
</dbReference>
<dbReference type="GO" id="GO:0080090">
    <property type="term" value="P:regulation of primary metabolic process"/>
    <property type="evidence" value="ECO:0007669"/>
    <property type="project" value="UniProtKB-ARBA"/>
</dbReference>
<dbReference type="PROSITE" id="PS01187">
    <property type="entry name" value="EGF_CA"/>
    <property type="match status" value="2"/>
</dbReference>
<dbReference type="InterPro" id="IPR000152">
    <property type="entry name" value="EGF-type_Asp/Asn_hydroxyl_site"/>
</dbReference>
<dbReference type="GO" id="GO:0005615">
    <property type="term" value="C:extracellular space"/>
    <property type="evidence" value="ECO:0007669"/>
    <property type="project" value="UniProtKB-ARBA"/>
</dbReference>
<dbReference type="RefSeq" id="XP_020857029.1">
    <property type="nucleotide sequence ID" value="XM_021001370.1"/>
</dbReference>
<keyword evidence="11" id="KW-0339">Growth factor</keyword>
<dbReference type="RefSeq" id="XP_020857030.1">
    <property type="nucleotide sequence ID" value="XM_021001371.1"/>
</dbReference>
<feature type="region of interest" description="Disordered" evidence="17">
    <location>
        <begin position="1067"/>
        <end position="1093"/>
    </location>
</feature>
<feature type="disulfide bond" evidence="15">
    <location>
        <begin position="987"/>
        <end position="1004"/>
    </location>
</feature>
<keyword evidence="9" id="KW-0677">Repeat</keyword>
<dbReference type="Pfam" id="PF07645">
    <property type="entry name" value="EGF_CA"/>
    <property type="match status" value="2"/>
</dbReference>
<sequence length="1192" mass="131852">MVWLFLLPWPVGFAFSLASLPAPQLQENTSCSLRSAQGDRRVTCAGPAPFLIFSHGNAIFRIDMEGTNHERMVANAGTSILMDFHYRKKKVYWVDLERGLLQKVFLNGTKKEILGHVEKGVSGMAIDWLHEEIVWSNQLKGTIETTDMKGNNSHVLLKELNYPKNVVLDPVKSFMFWVADNITGTINRANLNGTDVKILMQTSQTIKMISLDIINQRIFWIQYSSAKSDLHVGSCNYDGGSVHLLNHFTRYPYFGMSLFVEDMYYSEWNTSAIWRANKHTGEKMVKISLKPSFLPPTEIKVVYQLLQPTARNNTQDSEQESCNLKKGDCRISVCGQDPKSHRCKCAEGYTLSQDGKYCKDVNECAFWNHGCTLGCENIPGSYYCTCPKGFILLSDGKRCHELISCVSNDTGCSHGCVMTSDGPACFCPEGSVLEEDGKTCSGCSSLDNGGCSQLCTPLSPVSWECGCFPGYELQLDRKSCKATGPQPFLLFANTHDIRRIYFDGTKYESLLSQQMGVVLALDHDLVENKIYFAHTTLKWIERANMDGSEREILIQEAIDTPESIAVDWINRKFYWTDRGKSHIARSDLNGRHNEVIIEKDVSQPRGIAVHPTAKKLFWTDLGINPRIESSSLQGSDRLIIANTDLVWPSGITIDYVADKLYWCDAKQSVIEMANLDGSGRRRLIQNDVDHPFAVAVFEDHVWFSDWAKSSVIRVDKRTGKNRVCLRGSMLRPSSLVVIHPLAKPGADPCTYKNGGCEHICKETFGIAQCLCQEGFQKTQDGKKCQSLNSHQTEAGTSKMNLSNDTTALENVLGRTLEDNNRVEQQPKHGLVAEIMVTDEDGCAPVDCGVNAQCTSEGKDAWCQCLEGFTRNGTVCSDIDECEMDNVLCRPESSECINTEGSYVCKCLEGYSGDGLNCYDIDECETGVHKCGESAICKNTEGGYTCICSNGAPGSGSVCPESFQPGDDTSSLIRSRNSECPPPYDSYCLHGGVCIYVSELENYACKCVAGYVGERCQHSDLEWWEMRHVTMTKQQNITVAVCVVVLVLLLLLALGVTYHFRAQKLHKKNPTPEMNRESTIASAPGEGVTLPNHTPSVWVVKEQPDVGVRSHQVSFTDCQTTNGGQPSPPEPGSMCLASGNREMQTLEDVGKDQGYQHHLSGGKELSPPEIEGSPHQLPSGGGPLQGASFPCSS</sequence>
<dbReference type="GO" id="GO:0017147">
    <property type="term" value="F:Wnt-protein binding"/>
    <property type="evidence" value="ECO:0007669"/>
    <property type="project" value="TreeGrafter"/>
</dbReference>
<dbReference type="PANTHER" id="PTHR46513:SF5">
    <property type="entry name" value="PRO-EPIDERMAL GROWTH FACTOR"/>
    <property type="match status" value="1"/>
</dbReference>
<dbReference type="GO" id="GO:0007173">
    <property type="term" value="P:epidermal growth factor receptor signaling pathway"/>
    <property type="evidence" value="ECO:0007669"/>
    <property type="project" value="TreeGrafter"/>
</dbReference>
<dbReference type="GO" id="GO:0008083">
    <property type="term" value="F:growth factor activity"/>
    <property type="evidence" value="ECO:0007669"/>
    <property type="project" value="UniProtKB-KW"/>
</dbReference>
<dbReference type="InterPro" id="IPR011042">
    <property type="entry name" value="6-blade_b-propeller_TolB-like"/>
</dbReference>
<dbReference type="GO" id="GO:0048731">
    <property type="term" value="P:system development"/>
    <property type="evidence" value="ECO:0007669"/>
    <property type="project" value="UniProtKB-ARBA"/>
</dbReference>
<keyword evidence="14" id="KW-0325">Glycoprotein</keyword>
<evidence type="ECO:0000256" key="11">
    <source>
        <dbReference type="ARBA" id="ARBA00023030"/>
    </source>
</evidence>
<evidence type="ECO:0000259" key="19">
    <source>
        <dbReference type="PROSITE" id="PS50026"/>
    </source>
</evidence>
<evidence type="ECO:0000256" key="12">
    <source>
        <dbReference type="ARBA" id="ARBA00023136"/>
    </source>
</evidence>
<dbReference type="FunFam" id="2.10.25.10:FF:000014">
    <property type="entry name" value="Latent-transforming growth factor beta-binding protein 3"/>
    <property type="match status" value="1"/>
</dbReference>
<dbReference type="PROSITE" id="PS00010">
    <property type="entry name" value="ASX_HYDROXYL"/>
    <property type="match status" value="2"/>
</dbReference>
<keyword evidence="4" id="KW-0964">Secreted</keyword>
<dbReference type="InterPro" id="IPR000033">
    <property type="entry name" value="LDLR_classB_rpt"/>
</dbReference>
<evidence type="ECO:0000256" key="5">
    <source>
        <dbReference type="ARBA" id="ARBA00022530"/>
    </source>
</evidence>
<dbReference type="SMART" id="SM00181">
    <property type="entry name" value="EGF"/>
    <property type="match status" value="9"/>
</dbReference>
<dbReference type="FunFam" id="2.10.25.10:FF:000254">
    <property type="entry name" value="Pro-epidermal growth factor"/>
    <property type="match status" value="1"/>
</dbReference>
<dbReference type="GeneID" id="110218605"/>
<dbReference type="GO" id="GO:0051049">
    <property type="term" value="P:regulation of transport"/>
    <property type="evidence" value="ECO:0007669"/>
    <property type="project" value="UniProtKB-ARBA"/>
</dbReference>
<keyword evidence="7 18" id="KW-0812">Transmembrane</keyword>
<keyword evidence="20" id="KW-1185">Reference proteome</keyword>
<dbReference type="InterPro" id="IPR000742">
    <property type="entry name" value="EGF"/>
</dbReference>
<dbReference type="SUPFAM" id="SSF57196">
    <property type="entry name" value="EGF/Laminin"/>
    <property type="match status" value="6"/>
</dbReference>
<feature type="domain" description="EGF-like" evidence="19">
    <location>
        <begin position="975"/>
        <end position="1016"/>
    </location>
</feature>
<evidence type="ECO:0000256" key="15">
    <source>
        <dbReference type="PROSITE-ProRule" id="PRU00076"/>
    </source>
</evidence>
<evidence type="ECO:0000256" key="2">
    <source>
        <dbReference type="ARBA" id="ARBA00004498"/>
    </source>
</evidence>
<accession>A0A6P5LF99</accession>
<dbReference type="Gene3D" id="2.120.10.30">
    <property type="entry name" value="TolB, C-terminal domain"/>
    <property type="match status" value="2"/>
</dbReference>
<evidence type="ECO:0000256" key="3">
    <source>
        <dbReference type="ARBA" id="ARBA00017466"/>
    </source>
</evidence>
<evidence type="ECO:0000256" key="14">
    <source>
        <dbReference type="ARBA" id="ARBA00023180"/>
    </source>
</evidence>
<evidence type="ECO:0000256" key="7">
    <source>
        <dbReference type="ARBA" id="ARBA00022692"/>
    </source>
</evidence>
<dbReference type="GO" id="GO:0043410">
    <property type="term" value="P:positive regulation of MAPK cascade"/>
    <property type="evidence" value="ECO:0007669"/>
    <property type="project" value="TreeGrafter"/>
</dbReference>
<reference evidence="21 22" key="1">
    <citation type="submission" date="2025-04" db="UniProtKB">
        <authorList>
            <consortium name="RefSeq"/>
        </authorList>
    </citation>
    <scope>IDENTIFICATION</scope>
    <source>
        <tissue evidence="21 22">Spleen</tissue>
    </source>
</reference>
<dbReference type="PRINTS" id="PR00009">
    <property type="entry name" value="EGFTGF"/>
</dbReference>
<dbReference type="GO" id="GO:0008284">
    <property type="term" value="P:positive regulation of cell population proliferation"/>
    <property type="evidence" value="ECO:0007669"/>
    <property type="project" value="TreeGrafter"/>
</dbReference>
<evidence type="ECO:0000256" key="8">
    <source>
        <dbReference type="ARBA" id="ARBA00022729"/>
    </source>
</evidence>
<dbReference type="FunFam" id="2.10.25.10:FF:000010">
    <property type="entry name" value="Pro-epidermal growth factor"/>
    <property type="match status" value="1"/>
</dbReference>
<dbReference type="InterPro" id="IPR009030">
    <property type="entry name" value="Growth_fac_rcpt_cys_sf"/>
</dbReference>
<dbReference type="GO" id="GO:0005154">
    <property type="term" value="F:epidermal growth factor receptor binding"/>
    <property type="evidence" value="ECO:0007669"/>
    <property type="project" value="UniProtKB-ARBA"/>
</dbReference>
<organism evidence="20 22">
    <name type="scientific">Phascolarctos cinereus</name>
    <name type="common">Koala</name>
    <dbReference type="NCBI Taxonomy" id="38626"/>
    <lineage>
        <taxon>Eukaryota</taxon>
        <taxon>Metazoa</taxon>
        <taxon>Chordata</taxon>
        <taxon>Craniata</taxon>
        <taxon>Vertebrata</taxon>
        <taxon>Euteleostomi</taxon>
        <taxon>Mammalia</taxon>
        <taxon>Metatheria</taxon>
        <taxon>Diprotodontia</taxon>
        <taxon>Phascolarctidae</taxon>
        <taxon>Phascolarctos</taxon>
    </lineage>
</organism>
<feature type="repeat" description="LDL-receptor class B" evidence="16">
    <location>
        <begin position="528"/>
        <end position="570"/>
    </location>
</feature>
<comment type="subcellular location">
    <subcellularLocation>
        <location evidence="1">Membrane</location>
        <topology evidence="1">Single-pass type I membrane protein</topology>
    </subcellularLocation>
    <subcellularLocation>
        <location evidence="2">Secreted</location>
        <location evidence="2">Extracellular space</location>
        <location evidence="2">Extracellular matrix</location>
    </subcellularLocation>
</comment>
<dbReference type="FunFam" id="2.120.10.30:FF:000036">
    <property type="entry name" value="Pro-epidermal growth factor"/>
    <property type="match status" value="1"/>
</dbReference>
<feature type="domain" description="EGF-like" evidence="19">
    <location>
        <begin position="877"/>
        <end position="918"/>
    </location>
</feature>
<evidence type="ECO:0000313" key="22">
    <source>
        <dbReference type="RefSeq" id="XP_020857030.1"/>
    </source>
</evidence>
<dbReference type="GO" id="GO:0060070">
    <property type="term" value="P:canonical Wnt signaling pathway"/>
    <property type="evidence" value="ECO:0007669"/>
    <property type="project" value="TreeGrafter"/>
</dbReference>
<dbReference type="InterPro" id="IPR001881">
    <property type="entry name" value="EGF-like_Ca-bd_dom"/>
</dbReference>
<dbReference type="PROSITE" id="PS51120">
    <property type="entry name" value="LDLRB"/>
    <property type="match status" value="4"/>
</dbReference>
<dbReference type="KEGG" id="pcw:110218605"/>
<dbReference type="SUPFAM" id="SSF63825">
    <property type="entry name" value="YWTD domain"/>
    <property type="match status" value="2"/>
</dbReference>